<accession>A0A9W8CU70</accession>
<dbReference type="EMBL" id="JANBOJ010000061">
    <property type="protein sequence ID" value="KAJ1723567.1"/>
    <property type="molecule type" value="Genomic_DNA"/>
</dbReference>
<evidence type="ECO:0000313" key="3">
    <source>
        <dbReference type="Proteomes" id="UP001149813"/>
    </source>
</evidence>
<protein>
    <submittedName>
        <fullName evidence="2">Uncharacterized protein</fullName>
    </submittedName>
</protein>
<evidence type="ECO:0000313" key="2">
    <source>
        <dbReference type="EMBL" id="KAJ1723567.1"/>
    </source>
</evidence>
<dbReference type="OrthoDB" id="5559001at2759"/>
<name>A0A9W8CU70_9FUNG</name>
<proteinExistence type="predicted"/>
<gene>
    <name evidence="2" type="ORF">LPJ53_002090</name>
</gene>
<dbReference type="AlphaFoldDB" id="A0A9W8CU70"/>
<keyword evidence="3" id="KW-1185">Reference proteome</keyword>
<feature type="region of interest" description="Disordered" evidence="1">
    <location>
        <begin position="1"/>
        <end position="72"/>
    </location>
</feature>
<sequence length="121" mass="13545">MVLKQKVASNMVVTSPTLSRHTHPTANKPPPDEGTQRMSSSVPLAAMSTLDRCVEGRRHSSTRKMRPKTTKESILGDLSRFSQDSYVCPFCGSHSAQYADQLKHINSEHPWYSLDVHRGTH</sequence>
<feature type="compositionally biased region" description="Polar residues" evidence="1">
    <location>
        <begin position="7"/>
        <end position="19"/>
    </location>
</feature>
<dbReference type="Proteomes" id="UP001149813">
    <property type="component" value="Unassembled WGS sequence"/>
</dbReference>
<evidence type="ECO:0000256" key="1">
    <source>
        <dbReference type="SAM" id="MobiDB-lite"/>
    </source>
</evidence>
<organism evidence="2 3">
    <name type="scientific">Coemansia erecta</name>
    <dbReference type="NCBI Taxonomy" id="147472"/>
    <lineage>
        <taxon>Eukaryota</taxon>
        <taxon>Fungi</taxon>
        <taxon>Fungi incertae sedis</taxon>
        <taxon>Zoopagomycota</taxon>
        <taxon>Kickxellomycotina</taxon>
        <taxon>Kickxellomycetes</taxon>
        <taxon>Kickxellales</taxon>
        <taxon>Kickxellaceae</taxon>
        <taxon>Coemansia</taxon>
    </lineage>
</organism>
<reference evidence="2" key="1">
    <citation type="submission" date="2022-07" db="EMBL/GenBank/DDBJ databases">
        <title>Phylogenomic reconstructions and comparative analyses of Kickxellomycotina fungi.</title>
        <authorList>
            <person name="Reynolds N.K."/>
            <person name="Stajich J.E."/>
            <person name="Barry K."/>
            <person name="Grigoriev I.V."/>
            <person name="Crous P."/>
            <person name="Smith M.E."/>
        </authorList>
    </citation>
    <scope>NUCLEOTIDE SEQUENCE</scope>
    <source>
        <strain evidence="2">NBRC 32514</strain>
    </source>
</reference>
<comment type="caution">
    <text evidence="2">The sequence shown here is derived from an EMBL/GenBank/DDBJ whole genome shotgun (WGS) entry which is preliminary data.</text>
</comment>
<feature type="compositionally biased region" description="Basic residues" evidence="1">
    <location>
        <begin position="59"/>
        <end position="68"/>
    </location>
</feature>